<evidence type="ECO:0000313" key="2">
    <source>
        <dbReference type="EMBL" id="THJ66054.1"/>
    </source>
</evidence>
<evidence type="ECO:0008006" key="4">
    <source>
        <dbReference type="Google" id="ProtNLM"/>
    </source>
</evidence>
<evidence type="ECO:0000313" key="3">
    <source>
        <dbReference type="Proteomes" id="UP000305233"/>
    </source>
</evidence>
<evidence type="ECO:0000256" key="1">
    <source>
        <dbReference type="SAM" id="MobiDB-lite"/>
    </source>
</evidence>
<name>A0A4S5E3P0_9MICC</name>
<gene>
    <name evidence="2" type="ORF">E8P82_10515</name>
</gene>
<sequence>MQTPADLLATLPLGTRVVVRRRTGEGFADSLGDLVALDASSCTVRTRSRGDDVVMLGDITAARTVPPAPPRRSPRRPPTGDGRVRG</sequence>
<organism evidence="2 3">
    <name type="scientific">Arthrobacter echini</name>
    <dbReference type="NCBI Taxonomy" id="1529066"/>
    <lineage>
        <taxon>Bacteria</taxon>
        <taxon>Bacillati</taxon>
        <taxon>Actinomycetota</taxon>
        <taxon>Actinomycetes</taxon>
        <taxon>Micrococcales</taxon>
        <taxon>Micrococcaceae</taxon>
        <taxon>Arthrobacter</taxon>
    </lineage>
</organism>
<dbReference type="Proteomes" id="UP000305233">
    <property type="component" value="Unassembled WGS sequence"/>
</dbReference>
<dbReference type="RefSeq" id="WP_136454710.1">
    <property type="nucleotide sequence ID" value="NZ_SSWH01000008.1"/>
</dbReference>
<reference evidence="2 3" key="1">
    <citation type="submission" date="2019-04" db="EMBL/GenBank/DDBJ databases">
        <authorList>
            <person name="Liu Q."/>
            <person name="Xin Y.-H."/>
        </authorList>
    </citation>
    <scope>NUCLEOTIDE SEQUENCE [LARGE SCALE GENOMIC DNA]</scope>
    <source>
        <strain evidence="2 3">AM23</strain>
    </source>
</reference>
<protein>
    <recommendedName>
        <fullName evidence="4">Ferrous iron transport protein A</fullName>
    </recommendedName>
</protein>
<dbReference type="OrthoDB" id="3631934at2"/>
<keyword evidence="3" id="KW-1185">Reference proteome</keyword>
<comment type="caution">
    <text evidence="2">The sequence shown here is derived from an EMBL/GenBank/DDBJ whole genome shotgun (WGS) entry which is preliminary data.</text>
</comment>
<feature type="region of interest" description="Disordered" evidence="1">
    <location>
        <begin position="59"/>
        <end position="86"/>
    </location>
</feature>
<accession>A0A4S5E3P0</accession>
<dbReference type="EMBL" id="SSWH01000008">
    <property type="protein sequence ID" value="THJ66054.1"/>
    <property type="molecule type" value="Genomic_DNA"/>
</dbReference>
<dbReference type="AlphaFoldDB" id="A0A4S5E3P0"/>
<proteinExistence type="predicted"/>